<dbReference type="InterPro" id="IPR003497">
    <property type="entry name" value="BRO_N_domain"/>
</dbReference>
<dbReference type="SMART" id="SM01040">
    <property type="entry name" value="Bro-N"/>
    <property type="match status" value="1"/>
</dbReference>
<proteinExistence type="predicted"/>
<comment type="caution">
    <text evidence="2">The sequence shown here is derived from an EMBL/GenBank/DDBJ whole genome shotgun (WGS) entry which is preliminary data.</text>
</comment>
<name>A0ABP7ENY1_9GAMM</name>
<evidence type="ECO:0000313" key="2">
    <source>
        <dbReference type="EMBL" id="GAA3721096.1"/>
    </source>
</evidence>
<dbReference type="RefSeq" id="WP_344965760.1">
    <property type="nucleotide sequence ID" value="NZ_BAABDS010000046.1"/>
</dbReference>
<dbReference type="EMBL" id="BAABDS010000046">
    <property type="protein sequence ID" value="GAA3721096.1"/>
    <property type="molecule type" value="Genomic_DNA"/>
</dbReference>
<organism evidence="2 3">
    <name type="scientific">Oceanisphaera sediminis</name>
    <dbReference type="NCBI Taxonomy" id="981381"/>
    <lineage>
        <taxon>Bacteria</taxon>
        <taxon>Pseudomonadati</taxon>
        <taxon>Pseudomonadota</taxon>
        <taxon>Gammaproteobacteria</taxon>
        <taxon>Aeromonadales</taxon>
        <taxon>Aeromonadaceae</taxon>
        <taxon>Oceanisphaera</taxon>
    </lineage>
</organism>
<sequence>MNGEVSKNKKALAGATAKAESSIQLIKEGKDMLTLANTQLSFQQTQLDIVDYHGQRWLQAVQIAKALGYANENAVSRIYSRNADEFTPCMTEKVKLTLSGNYQKEVRIFSLRGAHLLAMLSRTKVAKAFRKWVLDVLDKEVASAPSYSSKADRTPLKNAVNMLVGKTTNLNYADAYSLVHQRFSVNSVEELTVEQIPLAVEYVHKVILEGQLMDDMPQLPAPAISTIDLAGMEDLPPGRYLVYSEGGKFAIKKLGQVALVPIDHVSAFRRDMNQYMQYGAELLGRMRILHGEANMERLAEPLIR</sequence>
<reference evidence="3" key="1">
    <citation type="journal article" date="2019" name="Int. J. Syst. Evol. Microbiol.">
        <title>The Global Catalogue of Microorganisms (GCM) 10K type strain sequencing project: providing services to taxonomists for standard genome sequencing and annotation.</title>
        <authorList>
            <consortium name="The Broad Institute Genomics Platform"/>
            <consortium name="The Broad Institute Genome Sequencing Center for Infectious Disease"/>
            <person name="Wu L."/>
            <person name="Ma J."/>
        </authorList>
    </citation>
    <scope>NUCLEOTIDE SEQUENCE [LARGE SCALE GENOMIC DNA]</scope>
    <source>
        <strain evidence="3">JCM 17329</strain>
    </source>
</reference>
<keyword evidence="3" id="KW-1185">Reference proteome</keyword>
<protein>
    <recommendedName>
        <fullName evidence="1">Bro-N domain-containing protein</fullName>
    </recommendedName>
</protein>
<evidence type="ECO:0000259" key="1">
    <source>
        <dbReference type="PROSITE" id="PS51750"/>
    </source>
</evidence>
<dbReference type="PROSITE" id="PS51750">
    <property type="entry name" value="BRO_N"/>
    <property type="match status" value="1"/>
</dbReference>
<evidence type="ECO:0000313" key="3">
    <source>
        <dbReference type="Proteomes" id="UP001501479"/>
    </source>
</evidence>
<dbReference type="Proteomes" id="UP001501479">
    <property type="component" value="Unassembled WGS sequence"/>
</dbReference>
<feature type="domain" description="Bro-N" evidence="1">
    <location>
        <begin position="32"/>
        <end position="145"/>
    </location>
</feature>
<accession>A0ABP7ENY1</accession>
<dbReference type="Pfam" id="PF02498">
    <property type="entry name" value="Bro-N"/>
    <property type="match status" value="1"/>
</dbReference>
<gene>
    <name evidence="2" type="ORF">GCM10022421_31970</name>
</gene>